<dbReference type="InterPro" id="IPR000297">
    <property type="entry name" value="PPIase_PpiC"/>
</dbReference>
<feature type="signal peptide" evidence="7">
    <location>
        <begin position="1"/>
        <end position="26"/>
    </location>
</feature>
<sequence precursor="true">MKLLKLFIALNLSVNLMLLTPLSANAAPKVVEQVAAVVNNNVILESDVSDMLKTIKASTDPSSLPNDKILRQQIIDRLIVEKLILQRAAKAKITISEDQVTAAIENIADENGMTIDELRSRLSTMGMSYSTYRDRIHNDMLIEQARLHEVRNRIQISDREVENLSKTMASQPTKNIDVKISHILIAIPETASKQQIDNATNKAIDIINRAKKGENFAKLAASFSNDDLALKGGAMGWKKINELPTIFEERLIRAPKGSVIGPIRSGIGLHILKVDDTRAEAPQKITLQEVNARHILIKTNVLVTDQIAKQKLTDLRKAIISGTTTFTAAAKANSEDTGSKDSGGNLGWNRPEIYDDRFRIALIKLKKGEISQPIKSSYGWHLIQLIDSRQTDGTNLAKKDQAYRLIFNRKFAEEAQVWVQELKGDAYIKITGENNNE</sequence>
<keyword evidence="6 7" id="KW-0413">Isomerase</keyword>
<dbReference type="InterPro" id="IPR046357">
    <property type="entry name" value="PPIase_dom_sf"/>
</dbReference>
<evidence type="ECO:0000313" key="9">
    <source>
        <dbReference type="EMBL" id="PXZ05509.1"/>
    </source>
</evidence>
<evidence type="ECO:0000256" key="7">
    <source>
        <dbReference type="HAMAP-Rule" id="MF_01183"/>
    </source>
</evidence>
<evidence type="ECO:0000256" key="1">
    <source>
        <dbReference type="ARBA" id="ARBA00022729"/>
    </source>
</evidence>
<dbReference type="HAMAP" id="MF_01183">
    <property type="entry name" value="Chaperone_SurA"/>
    <property type="match status" value="1"/>
</dbReference>
<comment type="function">
    <text evidence="7">Chaperone involved in the correct folding and assembly of outer membrane proteins. Recognizes specific patterns of aromatic residues and the orientation of their side chains, which are found more frequently in integral outer membrane proteins. May act in both early periplasmic and late outer membrane-associated steps of protein maturation.</text>
</comment>
<name>A0A2V4E102_9GAMM</name>
<dbReference type="SUPFAM" id="SSF54534">
    <property type="entry name" value="FKBP-like"/>
    <property type="match status" value="2"/>
</dbReference>
<dbReference type="PROSITE" id="PS50198">
    <property type="entry name" value="PPIC_PPIASE_2"/>
    <property type="match status" value="2"/>
</dbReference>
<feature type="domain" description="PpiC" evidence="8">
    <location>
        <begin position="175"/>
        <end position="276"/>
    </location>
</feature>
<comment type="domain">
    <text evidence="7">The PPIase activity resides only in the second parvulin domain. The N-terminal region and the C-terminal tail are necessary and sufficient for the chaperone activity of SurA. The PPIase activity is dispensable for SurA to function as a chaperone. The N-terminal region and the C-terminal tail are also required for porin recognition.</text>
</comment>
<proteinExistence type="inferred from homology"/>
<dbReference type="GO" id="GO:0042277">
    <property type="term" value="F:peptide binding"/>
    <property type="evidence" value="ECO:0007669"/>
    <property type="project" value="InterPro"/>
</dbReference>
<dbReference type="Gene3D" id="3.10.50.40">
    <property type="match status" value="2"/>
</dbReference>
<dbReference type="InterPro" id="IPR027304">
    <property type="entry name" value="Trigger_fact/SurA_dom_sf"/>
</dbReference>
<gene>
    <name evidence="7" type="primary">surA</name>
    <name evidence="9" type="ORF">DKK79_02150</name>
</gene>
<organism evidence="9 10">
    <name type="scientific">Gilliamella apicola</name>
    <dbReference type="NCBI Taxonomy" id="1196095"/>
    <lineage>
        <taxon>Bacteria</taxon>
        <taxon>Pseudomonadati</taxon>
        <taxon>Pseudomonadota</taxon>
        <taxon>Gammaproteobacteria</taxon>
        <taxon>Orbales</taxon>
        <taxon>Orbaceae</taxon>
        <taxon>Gilliamella</taxon>
    </lineage>
</organism>
<evidence type="ECO:0000256" key="2">
    <source>
        <dbReference type="ARBA" id="ARBA00022737"/>
    </source>
</evidence>
<dbReference type="PANTHER" id="PTHR47637">
    <property type="entry name" value="CHAPERONE SURA"/>
    <property type="match status" value="1"/>
</dbReference>
<dbReference type="GO" id="GO:0030288">
    <property type="term" value="C:outer membrane-bounded periplasmic space"/>
    <property type="evidence" value="ECO:0007669"/>
    <property type="project" value="InterPro"/>
</dbReference>
<keyword evidence="5 7" id="KW-0143">Chaperone</keyword>
<dbReference type="Gene3D" id="1.10.4030.10">
    <property type="entry name" value="Porin chaperone SurA, peptide-binding domain"/>
    <property type="match status" value="1"/>
</dbReference>
<dbReference type="NCBIfam" id="NF008038">
    <property type="entry name" value="PRK10770.1"/>
    <property type="match status" value="1"/>
</dbReference>
<dbReference type="Pfam" id="PF13616">
    <property type="entry name" value="Rotamase_3"/>
    <property type="match status" value="1"/>
</dbReference>
<dbReference type="GO" id="GO:0050821">
    <property type="term" value="P:protein stabilization"/>
    <property type="evidence" value="ECO:0007669"/>
    <property type="project" value="InterPro"/>
</dbReference>
<dbReference type="Pfam" id="PF00639">
    <property type="entry name" value="Rotamase"/>
    <property type="match status" value="1"/>
</dbReference>
<keyword evidence="2 7" id="KW-0677">Repeat</keyword>
<dbReference type="Proteomes" id="UP000247483">
    <property type="component" value="Unassembled WGS sequence"/>
</dbReference>
<reference evidence="9 10" key="1">
    <citation type="submission" date="2018-05" db="EMBL/GenBank/DDBJ databases">
        <title>Reference genomes for bee gut microbiota database.</title>
        <authorList>
            <person name="Ellegaard K.M."/>
        </authorList>
    </citation>
    <scope>NUCLEOTIDE SEQUENCE [LARGE SCALE GENOMIC DNA]</scope>
    <source>
        <strain evidence="9 10">ESL0177</strain>
    </source>
</reference>
<dbReference type="GO" id="GO:0051082">
    <property type="term" value="F:unfolded protein binding"/>
    <property type="evidence" value="ECO:0007669"/>
    <property type="project" value="UniProtKB-UniRule"/>
</dbReference>
<dbReference type="EC" id="5.2.1.8" evidence="7"/>
<protein>
    <recommendedName>
        <fullName evidence="7">Chaperone SurA</fullName>
    </recommendedName>
    <alternativeName>
        <fullName evidence="7">Peptidyl-prolyl cis-trans isomerase SurA</fullName>
        <shortName evidence="7">PPIase SurA</shortName>
        <ecNumber evidence="7">5.2.1.8</ecNumber>
    </alternativeName>
    <alternativeName>
        <fullName evidence="7">Rotamase SurA</fullName>
    </alternativeName>
</protein>
<accession>A0A2V4E102</accession>
<dbReference type="RefSeq" id="WP_110422648.1">
    <property type="nucleotide sequence ID" value="NZ_QGLP01000004.1"/>
</dbReference>
<keyword evidence="3 7" id="KW-0574">Periplasm</keyword>
<evidence type="ECO:0000256" key="3">
    <source>
        <dbReference type="ARBA" id="ARBA00022764"/>
    </source>
</evidence>
<feature type="chain" id="PRO_5016184369" description="Chaperone SurA" evidence="7">
    <location>
        <begin position="27"/>
        <end position="437"/>
    </location>
</feature>
<dbReference type="AlphaFoldDB" id="A0A2V4E102"/>
<comment type="caution">
    <text evidence="9">The sequence shown here is derived from an EMBL/GenBank/DDBJ whole genome shotgun (WGS) entry which is preliminary data.</text>
</comment>
<evidence type="ECO:0000256" key="4">
    <source>
        <dbReference type="ARBA" id="ARBA00023110"/>
    </source>
</evidence>
<comment type="catalytic activity">
    <reaction evidence="7">
        <text>[protein]-peptidylproline (omega=180) = [protein]-peptidylproline (omega=0)</text>
        <dbReference type="Rhea" id="RHEA:16237"/>
        <dbReference type="Rhea" id="RHEA-COMP:10747"/>
        <dbReference type="Rhea" id="RHEA-COMP:10748"/>
        <dbReference type="ChEBI" id="CHEBI:83833"/>
        <dbReference type="ChEBI" id="CHEBI:83834"/>
        <dbReference type="EC" id="5.2.1.8"/>
    </reaction>
</comment>
<dbReference type="EMBL" id="QGLP01000004">
    <property type="protein sequence ID" value="PXZ05509.1"/>
    <property type="molecule type" value="Genomic_DNA"/>
</dbReference>
<evidence type="ECO:0000256" key="6">
    <source>
        <dbReference type="ARBA" id="ARBA00023235"/>
    </source>
</evidence>
<dbReference type="PANTHER" id="PTHR47637:SF1">
    <property type="entry name" value="CHAPERONE SURA"/>
    <property type="match status" value="1"/>
</dbReference>
<dbReference type="GO" id="GO:0043165">
    <property type="term" value="P:Gram-negative-bacterium-type cell outer membrane assembly"/>
    <property type="evidence" value="ECO:0007669"/>
    <property type="project" value="InterPro"/>
</dbReference>
<dbReference type="GO" id="GO:0003755">
    <property type="term" value="F:peptidyl-prolyl cis-trans isomerase activity"/>
    <property type="evidence" value="ECO:0007669"/>
    <property type="project" value="UniProtKB-UniRule"/>
</dbReference>
<keyword evidence="1 7" id="KW-0732">Signal</keyword>
<dbReference type="SUPFAM" id="SSF109998">
    <property type="entry name" value="Triger factor/SurA peptide-binding domain-like"/>
    <property type="match status" value="1"/>
</dbReference>
<dbReference type="InterPro" id="IPR015391">
    <property type="entry name" value="SurA_N"/>
</dbReference>
<evidence type="ECO:0000259" key="8">
    <source>
        <dbReference type="PROSITE" id="PS50198"/>
    </source>
</evidence>
<dbReference type="GO" id="GO:0006457">
    <property type="term" value="P:protein folding"/>
    <property type="evidence" value="ECO:0007669"/>
    <property type="project" value="UniProtKB-UniRule"/>
</dbReference>
<comment type="subcellular location">
    <subcellularLocation>
        <location evidence="7">Periplasm</location>
    </subcellularLocation>
    <text evidence="7">Is capable of associating with the outer membrane.</text>
</comment>
<feature type="domain" description="PpiC" evidence="8">
    <location>
        <begin position="287"/>
        <end position="387"/>
    </location>
</feature>
<dbReference type="InterPro" id="IPR023034">
    <property type="entry name" value="PPIase_SurA"/>
</dbReference>
<evidence type="ECO:0000313" key="10">
    <source>
        <dbReference type="Proteomes" id="UP000247483"/>
    </source>
</evidence>
<dbReference type="Pfam" id="PF09312">
    <property type="entry name" value="SurA_N"/>
    <property type="match status" value="1"/>
</dbReference>
<dbReference type="InterPro" id="IPR050280">
    <property type="entry name" value="OMP_Chaperone_SurA"/>
</dbReference>
<keyword evidence="4 7" id="KW-0697">Rotamase</keyword>
<evidence type="ECO:0000256" key="5">
    <source>
        <dbReference type="ARBA" id="ARBA00023186"/>
    </source>
</evidence>